<organism evidence="1 2">
    <name type="scientific">Pontibacter indicus</name>
    <dbReference type="NCBI Taxonomy" id="1317125"/>
    <lineage>
        <taxon>Bacteria</taxon>
        <taxon>Pseudomonadati</taxon>
        <taxon>Bacteroidota</taxon>
        <taxon>Cytophagia</taxon>
        <taxon>Cytophagales</taxon>
        <taxon>Hymenobacteraceae</taxon>
        <taxon>Pontibacter</taxon>
    </lineage>
</organism>
<sequence length="54" mass="5878">MPVAILVSVQAYYASMLGSVNGRLYLTGVSEEVNREVMQSDKLCLNGPVKAFEV</sequence>
<reference evidence="2" key="1">
    <citation type="submission" date="2017-01" db="EMBL/GenBank/DDBJ databases">
        <authorList>
            <person name="Varghese N."/>
            <person name="Submissions S."/>
        </authorList>
    </citation>
    <scope>NUCLEOTIDE SEQUENCE [LARGE SCALE GENOMIC DNA]</scope>
    <source>
        <strain evidence="2">LP100</strain>
    </source>
</reference>
<name>A0A1R3WX90_9BACT</name>
<keyword evidence="2" id="KW-1185">Reference proteome</keyword>
<accession>A0A1R3WX90</accession>
<evidence type="ECO:0000313" key="2">
    <source>
        <dbReference type="Proteomes" id="UP000187181"/>
    </source>
</evidence>
<proteinExistence type="predicted"/>
<evidence type="ECO:0000313" key="1">
    <source>
        <dbReference type="EMBL" id="SIT83170.1"/>
    </source>
</evidence>
<dbReference type="Proteomes" id="UP000187181">
    <property type="component" value="Unassembled WGS sequence"/>
</dbReference>
<gene>
    <name evidence="1" type="ORF">SAMN05444128_1226</name>
</gene>
<dbReference type="EMBL" id="FTPP01000001">
    <property type="protein sequence ID" value="SIT83170.1"/>
    <property type="molecule type" value="Genomic_DNA"/>
</dbReference>
<dbReference type="AlphaFoldDB" id="A0A1R3WX90"/>
<dbReference type="STRING" id="1317125.SAMN05444128_1226"/>
<protein>
    <submittedName>
        <fullName evidence="1">Uncharacterized protein</fullName>
    </submittedName>
</protein>
<dbReference type="RefSeq" id="WP_170871824.1">
    <property type="nucleotide sequence ID" value="NZ_FTPP01000001.1"/>
</dbReference>